<proteinExistence type="predicted"/>
<protein>
    <submittedName>
        <fullName evidence="1">Uncharacterized protein</fullName>
    </submittedName>
</protein>
<evidence type="ECO:0000313" key="1">
    <source>
        <dbReference type="EMBL" id="KAL3610210.1"/>
    </source>
</evidence>
<evidence type="ECO:0000313" key="2">
    <source>
        <dbReference type="Proteomes" id="UP000309997"/>
    </source>
</evidence>
<comment type="caution">
    <text evidence="1">The sequence shown here is derived from an EMBL/GenBank/DDBJ whole genome shotgun (WGS) entry which is preliminary data.</text>
</comment>
<name>A0ACC4CZ99_POPAL</name>
<dbReference type="EMBL" id="RCHU02000001">
    <property type="protein sequence ID" value="KAL3610210.1"/>
    <property type="molecule type" value="Genomic_DNA"/>
</dbReference>
<organism evidence="1 2">
    <name type="scientific">Populus alba</name>
    <name type="common">White poplar</name>
    <dbReference type="NCBI Taxonomy" id="43335"/>
    <lineage>
        <taxon>Eukaryota</taxon>
        <taxon>Viridiplantae</taxon>
        <taxon>Streptophyta</taxon>
        <taxon>Embryophyta</taxon>
        <taxon>Tracheophyta</taxon>
        <taxon>Spermatophyta</taxon>
        <taxon>Magnoliopsida</taxon>
        <taxon>eudicotyledons</taxon>
        <taxon>Gunneridae</taxon>
        <taxon>Pentapetalae</taxon>
        <taxon>rosids</taxon>
        <taxon>fabids</taxon>
        <taxon>Malpighiales</taxon>
        <taxon>Salicaceae</taxon>
        <taxon>Saliceae</taxon>
        <taxon>Populus</taxon>
    </lineage>
</organism>
<keyword evidence="2" id="KW-1185">Reference proteome</keyword>
<dbReference type="Proteomes" id="UP000309997">
    <property type="component" value="Unassembled WGS sequence"/>
</dbReference>
<reference evidence="1 2" key="1">
    <citation type="journal article" date="2024" name="Plant Biotechnol. J.">
        <title>Genome and CRISPR/Cas9 system of a widespread forest tree (Populus alba) in the world.</title>
        <authorList>
            <person name="Liu Y.J."/>
            <person name="Jiang P.F."/>
            <person name="Han X.M."/>
            <person name="Li X.Y."/>
            <person name="Wang H.M."/>
            <person name="Wang Y.J."/>
            <person name="Wang X.X."/>
            <person name="Zeng Q.Y."/>
        </authorList>
    </citation>
    <scope>NUCLEOTIDE SEQUENCE [LARGE SCALE GENOMIC DNA]</scope>
    <source>
        <strain evidence="2">cv. PAL-ZL1</strain>
    </source>
</reference>
<sequence length="101" mass="11173">MPLDLITSMRISEVKEKETGGDHLLHDCTENFRQCHFHDPIRYCLSDPTGRVDTRIAENGSIETASDEVVSTTSSGLTMPVLEAVAFGSLPWDAESYVESK</sequence>
<accession>A0ACC4CZ99</accession>
<gene>
    <name evidence="1" type="ORF">D5086_001230</name>
</gene>